<proteinExistence type="predicted"/>
<dbReference type="InterPro" id="IPR029044">
    <property type="entry name" value="Nucleotide-diphossugar_trans"/>
</dbReference>
<dbReference type="PANTHER" id="PTHR43179">
    <property type="entry name" value="RHAMNOSYLTRANSFERASE WBBL"/>
    <property type="match status" value="1"/>
</dbReference>
<dbReference type="Gene3D" id="3.90.550.10">
    <property type="entry name" value="Spore Coat Polysaccharide Biosynthesis Protein SpsA, Chain A"/>
    <property type="match status" value="1"/>
</dbReference>
<organism evidence="2 3">
    <name type="scientific">Candidatus Amesbacteria bacterium GW2011_GWA2_47_11b</name>
    <dbReference type="NCBI Taxonomy" id="1618358"/>
    <lineage>
        <taxon>Bacteria</taxon>
        <taxon>Candidatus Amesiibacteriota</taxon>
    </lineage>
</organism>
<evidence type="ECO:0000259" key="1">
    <source>
        <dbReference type="Pfam" id="PF00535"/>
    </source>
</evidence>
<dbReference type="PANTHER" id="PTHR43179:SF7">
    <property type="entry name" value="RHAMNOSYLTRANSFERASE WBBL"/>
    <property type="match status" value="1"/>
</dbReference>
<dbReference type="InterPro" id="IPR001173">
    <property type="entry name" value="Glyco_trans_2-like"/>
</dbReference>
<dbReference type="EMBL" id="LCNO01000002">
    <property type="protein sequence ID" value="KKU58473.1"/>
    <property type="molecule type" value="Genomic_DNA"/>
</dbReference>
<feature type="domain" description="Glycosyltransferase 2-like" evidence="1">
    <location>
        <begin position="10"/>
        <end position="121"/>
    </location>
</feature>
<dbReference type="Proteomes" id="UP000034307">
    <property type="component" value="Unassembled WGS sequence"/>
</dbReference>
<comment type="caution">
    <text evidence="2">The sequence shown here is derived from an EMBL/GenBank/DDBJ whole genome shotgun (WGS) entry which is preliminary data.</text>
</comment>
<accession>A0A0G1TWF5</accession>
<dbReference type="CDD" id="cd04186">
    <property type="entry name" value="GT_2_like_c"/>
    <property type="match status" value="1"/>
</dbReference>
<name>A0A0G1TWF5_9BACT</name>
<gene>
    <name evidence="2" type="ORF">UX80_C0002G0008</name>
</gene>
<dbReference type="Pfam" id="PF00535">
    <property type="entry name" value="Glycos_transf_2"/>
    <property type="match status" value="1"/>
</dbReference>
<evidence type="ECO:0000313" key="3">
    <source>
        <dbReference type="Proteomes" id="UP000034307"/>
    </source>
</evidence>
<dbReference type="AlphaFoldDB" id="A0A0G1TWF5"/>
<reference evidence="2 3" key="1">
    <citation type="journal article" date="2015" name="Nature">
        <title>rRNA introns, odd ribosomes, and small enigmatic genomes across a large radiation of phyla.</title>
        <authorList>
            <person name="Brown C.T."/>
            <person name="Hug L.A."/>
            <person name="Thomas B.C."/>
            <person name="Sharon I."/>
            <person name="Castelle C.J."/>
            <person name="Singh A."/>
            <person name="Wilkins M.J."/>
            <person name="Williams K.H."/>
            <person name="Banfield J.F."/>
        </authorList>
    </citation>
    <scope>NUCLEOTIDE SEQUENCE [LARGE SCALE GENOMIC DNA]</scope>
</reference>
<sequence>MKTSLPNSISVIVVNWNVADSLARCLASIRATKYPNLEIIVIDNASSTPIHPKKVKFIQNKTNVGVPRAWNQGLERATGDYILILNPDTLLPKDFFTKAIAYLKSHSDVGVLGPKFLDPDGTPQGSVFPEPSIISAIREYWLGQKGLTQKYTPTGSQPVAVNAISGACMFLSKRTIVKIGKFTEKVFIYYEDMDYCRRLRQAGMKIIFHPGITIVHEHGQSSAKSGGAAQKYHAAASLWYNGPLKHYLLWFITWTSQKISKIFRVI</sequence>
<evidence type="ECO:0000313" key="2">
    <source>
        <dbReference type="EMBL" id="KKU58473.1"/>
    </source>
</evidence>
<dbReference type="SUPFAM" id="SSF53448">
    <property type="entry name" value="Nucleotide-diphospho-sugar transferases"/>
    <property type="match status" value="1"/>
</dbReference>
<dbReference type="STRING" id="1618358.UX80_C0002G0008"/>
<protein>
    <recommendedName>
        <fullName evidence="1">Glycosyltransferase 2-like domain-containing protein</fullName>
    </recommendedName>
</protein>